<protein>
    <submittedName>
        <fullName evidence="1">Uncharacterized protein</fullName>
    </submittedName>
</protein>
<evidence type="ECO:0000313" key="1">
    <source>
        <dbReference type="EMBL" id="CAE0140871.1"/>
    </source>
</evidence>
<sequence length="144" mass="16019">MWVCPLSVKKAHPPAPGRRSLAIDSSPLVTRVRAVCTISAFLPPLLPFLPLPSLHTVPLHHHSVRRPKANGGCLMWSKRTDSCHRTLLRHLLCRRLLQSTQTQNATEICTCPQHAKGDPPGKDVHSSELLDSKMFSVKPVHHVQ</sequence>
<proteinExistence type="predicted"/>
<name>A0A7S3FDA0_9EUKA</name>
<accession>A0A7S3FDA0</accession>
<reference evidence="1" key="1">
    <citation type="submission" date="2021-01" db="EMBL/GenBank/DDBJ databases">
        <authorList>
            <person name="Corre E."/>
            <person name="Pelletier E."/>
            <person name="Niang G."/>
            <person name="Scheremetjew M."/>
            <person name="Finn R."/>
            <person name="Kale V."/>
            <person name="Holt S."/>
            <person name="Cochrane G."/>
            <person name="Meng A."/>
            <person name="Brown T."/>
            <person name="Cohen L."/>
        </authorList>
    </citation>
    <scope>NUCLEOTIDE SEQUENCE</scope>
    <source>
        <strain evidence="1">CCMP281</strain>
    </source>
</reference>
<organism evidence="1">
    <name type="scientific">Haptolina ericina</name>
    <dbReference type="NCBI Taxonomy" id="156174"/>
    <lineage>
        <taxon>Eukaryota</taxon>
        <taxon>Haptista</taxon>
        <taxon>Haptophyta</taxon>
        <taxon>Prymnesiophyceae</taxon>
        <taxon>Prymnesiales</taxon>
        <taxon>Prymnesiaceae</taxon>
        <taxon>Haptolina</taxon>
    </lineage>
</organism>
<dbReference type="EMBL" id="HBHX01060617">
    <property type="protein sequence ID" value="CAE0140871.1"/>
    <property type="molecule type" value="Transcribed_RNA"/>
</dbReference>
<gene>
    <name evidence="1" type="ORF">HERI1096_LOCUS33520</name>
</gene>
<dbReference type="AlphaFoldDB" id="A0A7S3FDA0"/>